<accession>A0A1I5SQW5</accession>
<dbReference type="AlphaFoldDB" id="A0A1I5SQW5"/>
<gene>
    <name evidence="1" type="ORF">SAMN05421854_106420</name>
</gene>
<dbReference type="EMBL" id="FOWC01000006">
    <property type="protein sequence ID" value="SFP73160.1"/>
    <property type="molecule type" value="Genomic_DNA"/>
</dbReference>
<evidence type="ECO:0000313" key="1">
    <source>
        <dbReference type="EMBL" id="SFP73160.1"/>
    </source>
</evidence>
<dbReference type="Proteomes" id="UP000199137">
    <property type="component" value="Unassembled WGS sequence"/>
</dbReference>
<proteinExistence type="predicted"/>
<protein>
    <submittedName>
        <fullName evidence="1">Uncharacterized protein</fullName>
    </submittedName>
</protein>
<evidence type="ECO:0000313" key="2">
    <source>
        <dbReference type="Proteomes" id="UP000199137"/>
    </source>
</evidence>
<sequence length="70" mass="7535">MVNPLAAKEITISSTPVKHFCRFATIFGSKLASRSRGTSTFTGPTSVRTVLERAPFRQLPVPRPAGSCLS</sequence>
<reference evidence="1 2" key="1">
    <citation type="submission" date="2016-10" db="EMBL/GenBank/DDBJ databases">
        <authorList>
            <person name="de Groot N.N."/>
        </authorList>
    </citation>
    <scope>NUCLEOTIDE SEQUENCE [LARGE SCALE GENOMIC DNA]</scope>
    <source>
        <strain evidence="1 2">DSM 44637</strain>
    </source>
</reference>
<organism evidence="1 2">
    <name type="scientific">Amycolatopsis rubida</name>
    <dbReference type="NCBI Taxonomy" id="112413"/>
    <lineage>
        <taxon>Bacteria</taxon>
        <taxon>Bacillati</taxon>
        <taxon>Actinomycetota</taxon>
        <taxon>Actinomycetes</taxon>
        <taxon>Pseudonocardiales</taxon>
        <taxon>Pseudonocardiaceae</taxon>
        <taxon>Amycolatopsis</taxon>
    </lineage>
</organism>
<name>A0A1I5SQW5_9PSEU</name>